<dbReference type="InterPro" id="IPR036928">
    <property type="entry name" value="AS_sf"/>
</dbReference>
<accession>A0A158M142</accession>
<dbReference type="InterPro" id="IPR023631">
    <property type="entry name" value="Amidase_dom"/>
</dbReference>
<dbReference type="SUPFAM" id="SSF75304">
    <property type="entry name" value="Amidase signature (AS) enzymes"/>
    <property type="match status" value="1"/>
</dbReference>
<dbReference type="Gene3D" id="3.90.1300.10">
    <property type="entry name" value="Amidase signature (AS) domain"/>
    <property type="match status" value="1"/>
</dbReference>
<dbReference type="PROSITE" id="PS00571">
    <property type="entry name" value="AMIDASES"/>
    <property type="match status" value="1"/>
</dbReference>
<sequence>MNLFFFAPDYSIQTMNTYENCDGLDLASAVRRGETSPTELLQEAIARIRTRNPVFNCVAYYDEDIGKKGIEQASRSGPFYGVPFLLKDIGATAVGMPLSNGSRFFKGIVSSEDSELVTRYRRAGLAIFGTTTTPEFAVNCTTEALAYGGPTRNPWDISRSSGGSSGGAAASVAAGIVPVAHGGDGGGSLRIPASACGLFGFKPSRMRTPTGPNGGEGWGGLAGDHVVSRSVRDSAAALDFSQGADDGTPYTAPLFGGSYLKAVGEAPRRLRIGLVTRSPSGETTHPDCVAAAEDVAALCVSLGHIVEPIDFPAAIEYERFGHAMRLIVASGTASAVQAREQALGRKATEEDLELSIFTAVDFARRHSAVEYFEAISLMHTTGRHLGRLMRQYDVLLTPTLASPPVELGVYAADKDYVAHRSATLKYTAFLPYFNASGQPAMSIPLHWNSVGLPIGVQFAAAQGEEALLFSLAGQLEAARPWFHRRPANLP</sequence>
<dbReference type="InterPro" id="IPR020556">
    <property type="entry name" value="Amidase_CS"/>
</dbReference>
<dbReference type="InterPro" id="IPR000120">
    <property type="entry name" value="Amidase"/>
</dbReference>
<dbReference type="Pfam" id="PF01425">
    <property type="entry name" value="Amidase"/>
    <property type="match status" value="1"/>
</dbReference>
<evidence type="ECO:0000313" key="4">
    <source>
        <dbReference type="Proteomes" id="UP000026682"/>
    </source>
</evidence>
<dbReference type="PANTHER" id="PTHR11895">
    <property type="entry name" value="TRANSAMIDASE"/>
    <property type="match status" value="1"/>
</dbReference>
<name>A0A158M142_9BORD</name>
<comment type="similarity">
    <text evidence="1">Belongs to the amidase family.</text>
</comment>
<reference evidence="3 4" key="1">
    <citation type="submission" date="2014-03" db="EMBL/GenBank/DDBJ databases">
        <title>Genome sequence of Bordetella holmseii.</title>
        <authorList>
            <person name="Harvill E."/>
            <person name="Goodfield L.L."/>
            <person name="Ivanov Y."/>
            <person name="Meyer J.A."/>
            <person name="Newth C."/>
            <person name="Cassiday P."/>
            <person name="Tondella M.L."/>
            <person name="Liao P."/>
            <person name="Zimmerman J."/>
            <person name="Meert K."/>
            <person name="Wessel D."/>
            <person name="Berger J."/>
            <person name="Dean J.M."/>
            <person name="Holubkov R."/>
            <person name="Burr J."/>
            <person name="Liu T."/>
            <person name="Brinkac L.M."/>
            <person name="Sanka R."/>
            <person name="Kim M."/>
            <person name="Losada L."/>
        </authorList>
    </citation>
    <scope>NUCLEOTIDE SEQUENCE [LARGE SCALE GENOMIC DNA]</scope>
    <source>
        <strain evidence="3 4">CDC-H585-BH</strain>
    </source>
</reference>
<organism evidence="3 4">
    <name type="scientific">Bordetella holmesii CDC-H585-BH</name>
    <dbReference type="NCBI Taxonomy" id="1331206"/>
    <lineage>
        <taxon>Bacteria</taxon>
        <taxon>Pseudomonadati</taxon>
        <taxon>Pseudomonadota</taxon>
        <taxon>Betaproteobacteria</taxon>
        <taxon>Burkholderiales</taxon>
        <taxon>Alcaligenaceae</taxon>
        <taxon>Bordetella</taxon>
    </lineage>
</organism>
<proteinExistence type="inferred from homology"/>
<protein>
    <submittedName>
        <fullName evidence="3">Amidase</fullName>
    </submittedName>
</protein>
<dbReference type="GO" id="GO:0003824">
    <property type="term" value="F:catalytic activity"/>
    <property type="evidence" value="ECO:0007669"/>
    <property type="project" value="InterPro"/>
</dbReference>
<feature type="domain" description="Amidase" evidence="2">
    <location>
        <begin position="39"/>
        <end position="468"/>
    </location>
</feature>
<dbReference type="PATRIC" id="fig|1331206.3.peg.2636"/>
<dbReference type="Proteomes" id="UP000026682">
    <property type="component" value="Unassembled WGS sequence"/>
</dbReference>
<dbReference type="AlphaFoldDB" id="A0A158M142"/>
<dbReference type="STRING" id="35814.BBB42_12515"/>
<gene>
    <name evidence="3" type="ORF">L497_1851</name>
</gene>
<evidence type="ECO:0000259" key="2">
    <source>
        <dbReference type="Pfam" id="PF01425"/>
    </source>
</evidence>
<evidence type="ECO:0000313" key="3">
    <source>
        <dbReference type="EMBL" id="KAK88973.1"/>
    </source>
</evidence>
<dbReference type="PANTHER" id="PTHR11895:SF7">
    <property type="entry name" value="GLUTAMYL-TRNA(GLN) AMIDOTRANSFERASE SUBUNIT A, MITOCHONDRIAL"/>
    <property type="match status" value="1"/>
</dbReference>
<evidence type="ECO:0000256" key="1">
    <source>
        <dbReference type="ARBA" id="ARBA00009199"/>
    </source>
</evidence>
<dbReference type="EMBL" id="JFZZ01000106">
    <property type="protein sequence ID" value="KAK88973.1"/>
    <property type="molecule type" value="Genomic_DNA"/>
</dbReference>
<comment type="caution">
    <text evidence="3">The sequence shown here is derived from an EMBL/GenBank/DDBJ whole genome shotgun (WGS) entry which is preliminary data.</text>
</comment>